<evidence type="ECO:0000256" key="4">
    <source>
        <dbReference type="ARBA" id="ARBA00049194"/>
    </source>
</evidence>
<dbReference type="AlphaFoldDB" id="A0AA40SRB9"/>
<dbReference type="Gene3D" id="3.40.605.10">
    <property type="entry name" value="Aldehyde Dehydrogenase, Chain A, domain 1"/>
    <property type="match status" value="1"/>
</dbReference>
<evidence type="ECO:0000256" key="1">
    <source>
        <dbReference type="ARBA" id="ARBA00009986"/>
    </source>
</evidence>
<evidence type="ECO:0000256" key="5">
    <source>
        <dbReference type="PROSITE-ProRule" id="PRU10007"/>
    </source>
</evidence>
<comment type="similarity">
    <text evidence="1 6">Belongs to the aldehyde dehydrogenase family.</text>
</comment>
<name>A0AA40SRB9_9MICO</name>
<sequence>MTDTTRADTGVRTGLYIGGQERHTTDTLTVADPGKPGVTVGHAAAASPADVADAVAAATQAYPAWAALGAAERAAQMAQAISGIADDRDTDAAILSQENGKIRMESWVDALVFEIRWNLALMLADEVDAGKTLPVIPGAIPVSTAVSYQPLGVVTIIVPFNWPIAILGASLPHALLAGNTVIVKPPPSTPLATTRVVQRVAEKLPPGVLNVVTGRDEDMAGLIENPDVAKVCFTGSVNGGKRIMAMASHTLTRVTLELGGNDAAVFLEDAILDDVHLDRLFAAIYDTTGQICMNAKRVFVHRSRRDELVAGLEARLNRVTLGYGLDEGTTMGPLHQPAQKAFVDEIIQEAKDAGADVREFGELPGGDLAGGNFVRPALVVDADPQLRVVTQEQFGPVIPVIAFDDEDEAVALANDTWGGLCGSVWTASPEAARRVGSQLVCGYVWVNDHGATRLDLRAPFGGMKSSGFGREQGIEGVRAFQDTRSIATIDPEALAGMAH</sequence>
<gene>
    <name evidence="8" type="ORF">BKA10_002757</name>
</gene>
<evidence type="ECO:0000256" key="6">
    <source>
        <dbReference type="RuleBase" id="RU003345"/>
    </source>
</evidence>
<dbReference type="PANTHER" id="PTHR42804:SF1">
    <property type="entry name" value="ALDEHYDE DEHYDROGENASE-RELATED"/>
    <property type="match status" value="1"/>
</dbReference>
<dbReference type="PANTHER" id="PTHR42804">
    <property type="entry name" value="ALDEHYDE DEHYDROGENASE"/>
    <property type="match status" value="1"/>
</dbReference>
<evidence type="ECO:0000256" key="2">
    <source>
        <dbReference type="ARBA" id="ARBA00023002"/>
    </source>
</evidence>
<keyword evidence="9" id="KW-1185">Reference proteome</keyword>
<dbReference type="SUPFAM" id="SSF53720">
    <property type="entry name" value="ALDH-like"/>
    <property type="match status" value="1"/>
</dbReference>
<reference evidence="8 9" key="1">
    <citation type="submission" date="2020-08" db="EMBL/GenBank/DDBJ databases">
        <title>Sequencing the genomes of 1000 actinobacteria strains.</title>
        <authorList>
            <person name="Klenk H.-P."/>
        </authorList>
    </citation>
    <scope>NUCLEOTIDE SEQUENCE [LARGE SCALE GENOMIC DNA]</scope>
    <source>
        <strain evidence="8 9">DSM 19600</strain>
    </source>
</reference>
<evidence type="ECO:0000256" key="3">
    <source>
        <dbReference type="ARBA" id="ARBA00024226"/>
    </source>
</evidence>
<dbReference type="Gene3D" id="3.40.309.10">
    <property type="entry name" value="Aldehyde Dehydrogenase, Chain A, domain 2"/>
    <property type="match status" value="1"/>
</dbReference>
<comment type="caution">
    <text evidence="8">The sequence shown here is derived from an EMBL/GenBank/DDBJ whole genome shotgun (WGS) entry which is preliminary data.</text>
</comment>
<dbReference type="PROSITE" id="PS00070">
    <property type="entry name" value="ALDEHYDE_DEHYDR_CYS"/>
    <property type="match status" value="1"/>
</dbReference>
<comment type="catalytic activity">
    <reaction evidence="4">
        <text>an aldehyde + NAD(+) + H2O = a carboxylate + NADH + 2 H(+)</text>
        <dbReference type="Rhea" id="RHEA:16185"/>
        <dbReference type="ChEBI" id="CHEBI:15377"/>
        <dbReference type="ChEBI" id="CHEBI:15378"/>
        <dbReference type="ChEBI" id="CHEBI:17478"/>
        <dbReference type="ChEBI" id="CHEBI:29067"/>
        <dbReference type="ChEBI" id="CHEBI:57540"/>
        <dbReference type="ChEBI" id="CHEBI:57945"/>
        <dbReference type="EC" id="1.2.1.3"/>
    </reaction>
</comment>
<feature type="domain" description="Aldehyde dehydrogenase" evidence="7">
    <location>
        <begin position="26"/>
        <end position="485"/>
    </location>
</feature>
<dbReference type="InterPro" id="IPR029510">
    <property type="entry name" value="Ald_DH_CS_GLU"/>
</dbReference>
<dbReference type="EC" id="1.2.1.3" evidence="3"/>
<dbReference type="PROSITE" id="PS00687">
    <property type="entry name" value="ALDEHYDE_DEHYDR_GLU"/>
    <property type="match status" value="1"/>
</dbReference>
<accession>A0AA40SRB9</accession>
<dbReference type="RefSeq" id="WP_183500498.1">
    <property type="nucleotide sequence ID" value="NZ_BAABCO010000004.1"/>
</dbReference>
<evidence type="ECO:0000259" key="7">
    <source>
        <dbReference type="Pfam" id="PF00171"/>
    </source>
</evidence>
<dbReference type="InterPro" id="IPR016160">
    <property type="entry name" value="Ald_DH_CS_CYS"/>
</dbReference>
<dbReference type="InterPro" id="IPR015590">
    <property type="entry name" value="Aldehyde_DH_dom"/>
</dbReference>
<dbReference type="Pfam" id="PF00171">
    <property type="entry name" value="Aldedh"/>
    <property type="match status" value="1"/>
</dbReference>
<protein>
    <recommendedName>
        <fullName evidence="3">aldehyde dehydrogenase (NAD(+))</fullName>
        <ecNumber evidence="3">1.2.1.3</ecNumber>
    </recommendedName>
</protein>
<dbReference type="InterPro" id="IPR016162">
    <property type="entry name" value="Ald_DH_N"/>
</dbReference>
<evidence type="ECO:0000313" key="8">
    <source>
        <dbReference type="EMBL" id="MBB4140963.1"/>
    </source>
</evidence>
<dbReference type="InterPro" id="IPR016163">
    <property type="entry name" value="Ald_DH_C"/>
</dbReference>
<dbReference type="InterPro" id="IPR016161">
    <property type="entry name" value="Ald_DH/histidinol_DH"/>
</dbReference>
<dbReference type="Proteomes" id="UP000549113">
    <property type="component" value="Unassembled WGS sequence"/>
</dbReference>
<dbReference type="GO" id="GO:0004029">
    <property type="term" value="F:aldehyde dehydrogenase (NAD+) activity"/>
    <property type="evidence" value="ECO:0007669"/>
    <property type="project" value="UniProtKB-EC"/>
</dbReference>
<proteinExistence type="inferred from homology"/>
<dbReference type="EMBL" id="JACIFH010000001">
    <property type="protein sequence ID" value="MBB4140963.1"/>
    <property type="molecule type" value="Genomic_DNA"/>
</dbReference>
<keyword evidence="2 6" id="KW-0560">Oxidoreductase</keyword>
<organism evidence="8 9">
    <name type="scientific">Microbacterium invictum</name>
    <dbReference type="NCBI Taxonomy" id="515415"/>
    <lineage>
        <taxon>Bacteria</taxon>
        <taxon>Bacillati</taxon>
        <taxon>Actinomycetota</taxon>
        <taxon>Actinomycetes</taxon>
        <taxon>Micrococcales</taxon>
        <taxon>Microbacteriaceae</taxon>
        <taxon>Microbacterium</taxon>
    </lineage>
</organism>
<evidence type="ECO:0000313" key="9">
    <source>
        <dbReference type="Proteomes" id="UP000549113"/>
    </source>
</evidence>
<feature type="active site" evidence="5">
    <location>
        <position position="257"/>
    </location>
</feature>